<proteinExistence type="predicted"/>
<name>A0ABW7CA95_9CYAN</name>
<dbReference type="RefSeq" id="WP_393012359.1">
    <property type="nucleotide sequence ID" value="NZ_JAZAQF010000057.1"/>
</dbReference>
<evidence type="ECO:0000313" key="1">
    <source>
        <dbReference type="EMBL" id="MFG3817793.1"/>
    </source>
</evidence>
<reference evidence="2" key="1">
    <citation type="journal article" date="2024" name="Algal Res.">
        <title>Biochemical, toxicological and genomic investigation of a high-biomass producing Limnothrix strain isolated from Italian shallow drinking water reservoir.</title>
        <authorList>
            <person name="Simonazzi M."/>
            <person name="Shishido T.K."/>
            <person name="Delbaje E."/>
            <person name="Wahlsten M."/>
            <person name="Fewer D.P."/>
            <person name="Sivonen K."/>
            <person name="Pezzolesi L."/>
            <person name="Pistocchi R."/>
        </authorList>
    </citation>
    <scope>NUCLEOTIDE SEQUENCE [LARGE SCALE GENOMIC DNA]</scope>
    <source>
        <strain evidence="2">LRLZ20PSL1</strain>
    </source>
</reference>
<dbReference type="Proteomes" id="UP001604335">
    <property type="component" value="Unassembled WGS sequence"/>
</dbReference>
<accession>A0ABW7CA95</accession>
<protein>
    <recommendedName>
        <fullName evidence="3">Restriction endonuclease subunit R</fullName>
    </recommendedName>
</protein>
<evidence type="ECO:0008006" key="3">
    <source>
        <dbReference type="Google" id="ProtNLM"/>
    </source>
</evidence>
<evidence type="ECO:0000313" key="2">
    <source>
        <dbReference type="Proteomes" id="UP001604335"/>
    </source>
</evidence>
<gene>
    <name evidence="1" type="ORF">VPK24_09115</name>
</gene>
<organism evidence="1 2">
    <name type="scientific">Limnothrix redekei LRLZ20PSL1</name>
    <dbReference type="NCBI Taxonomy" id="3112953"/>
    <lineage>
        <taxon>Bacteria</taxon>
        <taxon>Bacillati</taxon>
        <taxon>Cyanobacteriota</taxon>
        <taxon>Cyanophyceae</taxon>
        <taxon>Pseudanabaenales</taxon>
        <taxon>Pseudanabaenaceae</taxon>
        <taxon>Limnothrix</taxon>
    </lineage>
</organism>
<comment type="caution">
    <text evidence="1">The sequence shown here is derived from an EMBL/GenBank/DDBJ whole genome shotgun (WGS) entry which is preliminary data.</text>
</comment>
<sequence length="206" mass="23081">MAYSDFSLAQAIDQFSLDLYDRPHHFAPVPPIHPSDRLRELLQENVPLALASNTKKARSEWIIAPILVELRRQLAGQISLFSGIDFDIDPSCGLNDRCDFLVARSPELLLLKSPVTVLVEAKRENINSGLGQCVAEMVAAWRFNQQANDPISSVYGVVTTGTTWKFLGLHDRDSRLILEIDLDEYYLNQLDRILGILTFCVTGKAP</sequence>
<keyword evidence="2" id="KW-1185">Reference proteome</keyword>
<dbReference type="EMBL" id="JAZAQF010000057">
    <property type="protein sequence ID" value="MFG3817793.1"/>
    <property type="molecule type" value="Genomic_DNA"/>
</dbReference>